<dbReference type="AlphaFoldDB" id="A0A8T3VEV4"/>
<keyword evidence="2" id="KW-0472">Membrane</keyword>
<sequence>MECYYHPERESTDTCAICGKSICKECGLEIAGKIYCKECLEKIVGLGIENKAAEPAQEPVKTEPARLNKQPAEESVYQTQNVVEEVPPAPEVHEIKQIRDDSPYNIKDNIEYSGGLESSYEKEPVQPKVEQAPVSPEPQIAQNEPVYRQEEIPQQAPSDAEYIYPDHSYEPAPTSARVELEDRYEKYLDDLYFDDNVPLGEQLAKDEEQYGSLTRKEYPDRDETLLNTKKQRPKNETPEEMEARIRAEILAEKEGGKKGRGRDKNIHNLNYQEDKEPMSVVDILLTVLLVIVILVVIYYLVYVFVLHAAYPTFMDAIYALSNPQNVINNIVSPPPTV</sequence>
<keyword evidence="2" id="KW-0812">Transmembrane</keyword>
<evidence type="ECO:0000313" key="3">
    <source>
        <dbReference type="EMBL" id="MBE6502437.1"/>
    </source>
</evidence>
<feature type="region of interest" description="Disordered" evidence="1">
    <location>
        <begin position="203"/>
        <end position="240"/>
    </location>
</feature>
<feature type="compositionally biased region" description="Basic and acidic residues" evidence="1">
    <location>
        <begin position="203"/>
        <end position="224"/>
    </location>
</feature>
<evidence type="ECO:0000256" key="2">
    <source>
        <dbReference type="SAM" id="Phobius"/>
    </source>
</evidence>
<evidence type="ECO:0008006" key="5">
    <source>
        <dbReference type="Google" id="ProtNLM"/>
    </source>
</evidence>
<feature type="region of interest" description="Disordered" evidence="1">
    <location>
        <begin position="55"/>
        <end position="74"/>
    </location>
</feature>
<evidence type="ECO:0000256" key="1">
    <source>
        <dbReference type="SAM" id="MobiDB-lite"/>
    </source>
</evidence>
<accession>A0A8T3VEV4</accession>
<evidence type="ECO:0000313" key="4">
    <source>
        <dbReference type="Proteomes" id="UP000783037"/>
    </source>
</evidence>
<dbReference type="RefSeq" id="WP_303739526.1">
    <property type="nucleotide sequence ID" value="NZ_SUTK01000060.1"/>
</dbReference>
<name>A0A8T3VEV4_9EURY</name>
<gene>
    <name evidence="3" type="ORF">E7Z79_08370</name>
</gene>
<dbReference type="EMBL" id="SUTK01000060">
    <property type="protein sequence ID" value="MBE6502437.1"/>
    <property type="molecule type" value="Genomic_DNA"/>
</dbReference>
<keyword evidence="2" id="KW-1133">Transmembrane helix</keyword>
<comment type="caution">
    <text evidence="3">The sequence shown here is derived from an EMBL/GenBank/DDBJ whole genome shotgun (WGS) entry which is preliminary data.</text>
</comment>
<protein>
    <recommendedName>
        <fullName evidence="5">B box-type domain-containing protein</fullName>
    </recommendedName>
</protein>
<reference evidence="3" key="1">
    <citation type="submission" date="2019-04" db="EMBL/GenBank/DDBJ databases">
        <title>Evolution of Biomass-Degrading Anaerobic Consortia Revealed by Metagenomics.</title>
        <authorList>
            <person name="Peng X."/>
        </authorList>
    </citation>
    <scope>NUCLEOTIDE SEQUENCE</scope>
    <source>
        <strain evidence="3">SIG18</strain>
    </source>
</reference>
<feature type="transmembrane region" description="Helical" evidence="2">
    <location>
        <begin position="283"/>
        <end position="305"/>
    </location>
</feature>
<dbReference type="Proteomes" id="UP000783037">
    <property type="component" value="Unassembled WGS sequence"/>
</dbReference>
<proteinExistence type="predicted"/>
<organism evidence="3 4">
    <name type="scientific">Methanobrevibacter thaueri</name>
    <dbReference type="NCBI Taxonomy" id="190975"/>
    <lineage>
        <taxon>Archaea</taxon>
        <taxon>Methanobacteriati</taxon>
        <taxon>Methanobacteriota</taxon>
        <taxon>Methanomada group</taxon>
        <taxon>Methanobacteria</taxon>
        <taxon>Methanobacteriales</taxon>
        <taxon>Methanobacteriaceae</taxon>
        <taxon>Methanobrevibacter</taxon>
    </lineage>
</organism>